<evidence type="ECO:0000313" key="1">
    <source>
        <dbReference type="EMBL" id="KKN71444.1"/>
    </source>
</evidence>
<sequence>MEKTPVEQERERIHGYIRILVSIGDLKVNDGVLLWDTIQDTLPIKYGQVGLALKMEKKPTCLRQ</sequence>
<comment type="caution">
    <text evidence="1">The sequence shown here is derived from an EMBL/GenBank/DDBJ whole genome shotgun (WGS) entry which is preliminary data.</text>
</comment>
<gene>
    <name evidence="1" type="ORF">LCGC14_0420230</name>
</gene>
<protein>
    <submittedName>
        <fullName evidence="1">Uncharacterized protein</fullName>
    </submittedName>
</protein>
<dbReference type="AlphaFoldDB" id="A0A0F9SX21"/>
<organism evidence="1">
    <name type="scientific">marine sediment metagenome</name>
    <dbReference type="NCBI Taxonomy" id="412755"/>
    <lineage>
        <taxon>unclassified sequences</taxon>
        <taxon>metagenomes</taxon>
        <taxon>ecological metagenomes</taxon>
    </lineage>
</organism>
<accession>A0A0F9SX21</accession>
<reference evidence="1" key="1">
    <citation type="journal article" date="2015" name="Nature">
        <title>Complex archaea that bridge the gap between prokaryotes and eukaryotes.</title>
        <authorList>
            <person name="Spang A."/>
            <person name="Saw J.H."/>
            <person name="Jorgensen S.L."/>
            <person name="Zaremba-Niedzwiedzka K."/>
            <person name="Martijn J."/>
            <person name="Lind A.E."/>
            <person name="van Eijk R."/>
            <person name="Schleper C."/>
            <person name="Guy L."/>
            <person name="Ettema T.J."/>
        </authorList>
    </citation>
    <scope>NUCLEOTIDE SEQUENCE</scope>
</reference>
<proteinExistence type="predicted"/>
<name>A0A0F9SX21_9ZZZZ</name>
<dbReference type="EMBL" id="LAZR01000383">
    <property type="protein sequence ID" value="KKN71444.1"/>
    <property type="molecule type" value="Genomic_DNA"/>
</dbReference>